<dbReference type="RefSeq" id="WP_250929388.1">
    <property type="nucleotide sequence ID" value="NZ_JAMQBK010000036.1"/>
</dbReference>
<protein>
    <submittedName>
        <fullName evidence="3">Prepilin-type N-terminal cleavage/methylation domain-containing protein</fullName>
    </submittedName>
</protein>
<feature type="transmembrane region" description="Helical" evidence="2">
    <location>
        <begin position="20"/>
        <end position="42"/>
    </location>
</feature>
<dbReference type="Pfam" id="PF07963">
    <property type="entry name" value="N_methyl"/>
    <property type="match status" value="1"/>
</dbReference>
<reference evidence="3 4" key="1">
    <citation type="journal article" date="2022" name="Syst. Appl. Microbiol.">
        <title>Rhodopirellula aestuarii sp. nov., a novel member of the genus Rhodopirellula isolated from brackish sediments collected in the Tagus River estuary, Portugal.</title>
        <authorList>
            <person name="Vitorino I.R."/>
            <person name="Klimek D."/>
            <person name="Calusinska M."/>
            <person name="Lobo-da-Cunha A."/>
            <person name="Vasconcelos V."/>
            <person name="Lage O.M."/>
        </authorList>
    </citation>
    <scope>NUCLEOTIDE SEQUENCE [LARGE SCALE GENOMIC DNA]</scope>
    <source>
        <strain evidence="3 4">ICT_H3.1</strain>
    </source>
</reference>
<feature type="region of interest" description="Disordered" evidence="1">
    <location>
        <begin position="559"/>
        <end position="594"/>
    </location>
</feature>
<accession>A0ABT0U4A4</accession>
<proteinExistence type="predicted"/>
<keyword evidence="2" id="KW-0472">Membrane</keyword>
<keyword evidence="4" id="KW-1185">Reference proteome</keyword>
<evidence type="ECO:0000313" key="4">
    <source>
        <dbReference type="Proteomes" id="UP001202961"/>
    </source>
</evidence>
<organism evidence="3 4">
    <name type="scientific">Aporhodopirellula aestuarii</name>
    <dbReference type="NCBI Taxonomy" id="2950107"/>
    <lineage>
        <taxon>Bacteria</taxon>
        <taxon>Pseudomonadati</taxon>
        <taxon>Planctomycetota</taxon>
        <taxon>Planctomycetia</taxon>
        <taxon>Pirellulales</taxon>
        <taxon>Pirellulaceae</taxon>
        <taxon>Aporhodopirellula</taxon>
    </lineage>
</organism>
<evidence type="ECO:0000256" key="2">
    <source>
        <dbReference type="SAM" id="Phobius"/>
    </source>
</evidence>
<keyword evidence="2" id="KW-1133">Transmembrane helix</keyword>
<evidence type="ECO:0000256" key="1">
    <source>
        <dbReference type="SAM" id="MobiDB-lite"/>
    </source>
</evidence>
<sequence length="627" mass="67682">MIVIPQPKKSFIRYRHAFTLVEMLIAMAITLLMMAAVARAFAFVGERVRDSRGSLALSSDLRDITTRLNDELRRCTVSLRPVGNNEPDPNGYFLYSEGPCTDATSALFGRYNSTIVDGSTVAEDSRYGDIDDYLAFTAVAPPGSWFTGKVPAYVLDSSVSDSTPVVIRSKYAEIVYFTNPERDATGNVVDTDGNNLPDRLLLYRRVLLVRPDLNLGTGGTVLGLSPGTDWLTGLADIHQLCDLSVRRSLNVNGTPNLNTSATVVANSLSDLAQPHNRFGHVRIPWGSATVTPGAVEAGDTSMPILALEDPINLITSVTDGTSSTPSYRPPDSDTVTEPVVTPMKWSGYLRREFVLAGTRKGEDVIANNCRALDVQIFDQNAAFYLPTSNLVVGPGDAGYREVLDGSGALPPLVPGGGFVDLAYPVLAGGPTRGWQSRSIATGEATYAALTGGARAANLQSDFSGLEFKDAAGNSTVNTFPPFAQRAYSNSLLKSGRLVINTANEIVLFQPAFDTYTSAYERDGFYQGRRFQSALYRGTAWYELLASEAYITDLAADGLDSPATPSSAPPSPTILPMFPDSPGTDDIDERETSAPFTMKPEAVRITVRLENVATRQLRQLSVVHRGDR</sequence>
<dbReference type="InterPro" id="IPR012902">
    <property type="entry name" value="N_methyl_site"/>
</dbReference>
<dbReference type="NCBIfam" id="TIGR02532">
    <property type="entry name" value="IV_pilin_GFxxxE"/>
    <property type="match status" value="1"/>
</dbReference>
<dbReference type="Proteomes" id="UP001202961">
    <property type="component" value="Unassembled WGS sequence"/>
</dbReference>
<dbReference type="EMBL" id="JAMQBK010000036">
    <property type="protein sequence ID" value="MCM2371758.1"/>
    <property type="molecule type" value="Genomic_DNA"/>
</dbReference>
<comment type="caution">
    <text evidence="3">The sequence shown here is derived from an EMBL/GenBank/DDBJ whole genome shotgun (WGS) entry which is preliminary data.</text>
</comment>
<keyword evidence="2" id="KW-0812">Transmembrane</keyword>
<name>A0ABT0U4A4_9BACT</name>
<evidence type="ECO:0000313" key="3">
    <source>
        <dbReference type="EMBL" id="MCM2371758.1"/>
    </source>
</evidence>
<gene>
    <name evidence="3" type="ORF">NB063_14190</name>
</gene>